<dbReference type="OrthoDB" id="20872at2759"/>
<dbReference type="Araport" id="AT1G34046"/>
<dbReference type="GeneID" id="7922353"/>
<dbReference type="RefSeq" id="NP_001154392.1">
    <property type="nucleotide sequence ID" value="NM_001160920.1"/>
</dbReference>
<keyword evidence="1" id="KW-0812">Transmembrane</keyword>
<dbReference type="SUPFAM" id="SSF48403">
    <property type="entry name" value="Ankyrin repeat"/>
    <property type="match status" value="1"/>
</dbReference>
<evidence type="ECO:0000256" key="1">
    <source>
        <dbReference type="SAM" id="Phobius"/>
    </source>
</evidence>
<protein>
    <recommendedName>
        <fullName evidence="5">Ankyrin repeat family protein</fullName>
    </recommendedName>
</protein>
<reference evidence="3 4" key="1">
    <citation type="submission" date="2019-12" db="EMBL/GenBank/DDBJ databases">
        <authorList>
            <person name="Jiao W.-B."/>
            <person name="Schneeberger K."/>
        </authorList>
    </citation>
    <scope>NUCLEOTIDE SEQUENCE [LARGE SCALE GENOMIC DNA]</scope>
    <source>
        <strain evidence="4">cv. C24</strain>
    </source>
</reference>
<gene>
    <name evidence="2" type="ordered locus">At1g34046</name>
    <name evidence="3" type="ORF">C24_LOCUS3345</name>
</gene>
<sequence>MVSHLCIWRPCMKCSIPILNDFSDKAPRYFDILTLGKETVFHLAVEHKNIPTFYIVAESPDRNNLLHQVDRYDNTVLHIAVMSSCYSVILYITMIQQ</sequence>
<evidence type="ECO:0000313" key="4">
    <source>
        <dbReference type="Proteomes" id="UP000434276"/>
    </source>
</evidence>
<dbReference type="EMBL" id="CACSHJ010000087">
    <property type="protein sequence ID" value="CAA0265283.1"/>
    <property type="molecule type" value="Genomic_DNA"/>
</dbReference>
<keyword evidence="1" id="KW-0472">Membrane</keyword>
<organism evidence="3 4">
    <name type="scientific">Arabidopsis thaliana</name>
    <name type="common">Mouse-ear cress</name>
    <dbReference type="NCBI Taxonomy" id="3702"/>
    <lineage>
        <taxon>Eukaryota</taxon>
        <taxon>Viridiplantae</taxon>
        <taxon>Streptophyta</taxon>
        <taxon>Embryophyta</taxon>
        <taxon>Tracheophyta</taxon>
        <taxon>Spermatophyta</taxon>
        <taxon>Magnoliopsida</taxon>
        <taxon>eudicotyledons</taxon>
        <taxon>Gunneridae</taxon>
        <taxon>Pentapetalae</taxon>
        <taxon>rosids</taxon>
        <taxon>malvids</taxon>
        <taxon>Brassicales</taxon>
        <taxon>Brassicaceae</taxon>
        <taxon>Camelineae</taxon>
        <taxon>Arabidopsis</taxon>
    </lineage>
</organism>
<dbReference type="KEGG" id="ath:AT1G34046"/>
<dbReference type="InterPro" id="IPR036770">
    <property type="entry name" value="Ankyrin_rpt-contain_sf"/>
</dbReference>
<evidence type="ECO:0000313" key="3">
    <source>
        <dbReference type="EMBL" id="CAA0265283.1"/>
    </source>
</evidence>
<dbReference type="AlphaFoldDB" id="A0A5S9WNH3"/>
<name>A0A5S9WNH3_ARATH</name>
<dbReference type="SMR" id="A0A5S9WNH3"/>
<accession>A0A5S9WNH3</accession>
<evidence type="ECO:0000313" key="2">
    <source>
        <dbReference type="Araport" id="AT1G34046"/>
    </source>
</evidence>
<proteinExistence type="predicted"/>
<dbReference type="Proteomes" id="UP000434276">
    <property type="component" value="Unassembled WGS sequence"/>
</dbReference>
<dbReference type="ExpressionAtlas" id="A0A5S9WNH3">
    <property type="expression patterns" value="baseline"/>
</dbReference>
<feature type="transmembrane region" description="Helical" evidence="1">
    <location>
        <begin position="75"/>
        <end position="94"/>
    </location>
</feature>
<keyword evidence="1" id="KW-1133">Transmembrane helix</keyword>
<evidence type="ECO:0008006" key="5">
    <source>
        <dbReference type="Google" id="ProtNLM"/>
    </source>
</evidence>